<comment type="caution">
    <text evidence="8">The sequence shown here is derived from an EMBL/GenBank/DDBJ whole genome shotgun (WGS) entry which is preliminary data.</text>
</comment>
<sequence>MNDGSSSLTVRFEILGPVRAYRGAEVVDLGPIKQRALLAVLLLNAGRAVPMGQIIAALWNGDPPENGIDVVQRFVGGLRRALDPERTSLIALADGGYVLRAGENAIDVERFRASMARAQGEHQTGRLDAAAEEVRTSLGLWQGEPLAGLTGPVFESARFRLNAERATASQFLVRPMRMHPPEPESPERAPVAPARATPPPADPTRAAPARLDPTRAAPARLDSTRAAPARLDPTRLEPVGEKPEYPEAVDPWEGHDLFPPDPAR</sequence>
<keyword evidence="9" id="KW-1185">Reference proteome</keyword>
<dbReference type="InterPro" id="IPR005158">
    <property type="entry name" value="BTAD"/>
</dbReference>
<dbReference type="Pfam" id="PF03704">
    <property type="entry name" value="BTAD"/>
    <property type="match status" value="1"/>
</dbReference>
<dbReference type="AlphaFoldDB" id="A0A327Z9I7"/>
<dbReference type="Gene3D" id="1.25.40.10">
    <property type="entry name" value="Tetratricopeptide repeat domain"/>
    <property type="match status" value="1"/>
</dbReference>
<dbReference type="InterPro" id="IPR051677">
    <property type="entry name" value="AfsR-DnrI-RedD_regulator"/>
</dbReference>
<protein>
    <submittedName>
        <fullName evidence="8">Transcriptional regulator</fullName>
    </submittedName>
</protein>
<evidence type="ECO:0000256" key="4">
    <source>
        <dbReference type="ARBA" id="ARBA00023163"/>
    </source>
</evidence>
<dbReference type="EMBL" id="QLMJ01000009">
    <property type="protein sequence ID" value="RAK35582.1"/>
    <property type="molecule type" value="Genomic_DNA"/>
</dbReference>
<feature type="compositionally biased region" description="Low complexity" evidence="6">
    <location>
        <begin position="203"/>
        <end position="220"/>
    </location>
</feature>
<dbReference type="Pfam" id="PF00486">
    <property type="entry name" value="Trans_reg_C"/>
    <property type="match status" value="1"/>
</dbReference>
<keyword evidence="2" id="KW-0805">Transcription regulation</keyword>
<dbReference type="SUPFAM" id="SSF46894">
    <property type="entry name" value="C-terminal effector domain of the bipartite response regulators"/>
    <property type="match status" value="1"/>
</dbReference>
<feature type="compositionally biased region" description="Basic and acidic residues" evidence="6">
    <location>
        <begin position="232"/>
        <end position="245"/>
    </location>
</feature>
<comment type="similarity">
    <text evidence="1">Belongs to the AfsR/DnrI/RedD regulatory family.</text>
</comment>
<dbReference type="InterPro" id="IPR001867">
    <property type="entry name" value="OmpR/PhoB-type_DNA-bd"/>
</dbReference>
<feature type="DNA-binding region" description="OmpR/PhoB-type" evidence="5">
    <location>
        <begin position="1"/>
        <end position="101"/>
    </location>
</feature>
<keyword evidence="3 5" id="KW-0238">DNA-binding</keyword>
<evidence type="ECO:0000256" key="3">
    <source>
        <dbReference type="ARBA" id="ARBA00023125"/>
    </source>
</evidence>
<dbReference type="InterPro" id="IPR036388">
    <property type="entry name" value="WH-like_DNA-bd_sf"/>
</dbReference>
<feature type="compositionally biased region" description="Basic and acidic residues" evidence="6">
    <location>
        <begin position="252"/>
        <end position="264"/>
    </location>
</feature>
<dbReference type="PROSITE" id="PS51755">
    <property type="entry name" value="OMPR_PHOB"/>
    <property type="match status" value="1"/>
</dbReference>
<evidence type="ECO:0000256" key="1">
    <source>
        <dbReference type="ARBA" id="ARBA00005820"/>
    </source>
</evidence>
<evidence type="ECO:0000313" key="9">
    <source>
        <dbReference type="Proteomes" id="UP000249341"/>
    </source>
</evidence>
<organism evidence="8 9">
    <name type="scientific">Actinoplanes lutulentus</name>
    <dbReference type="NCBI Taxonomy" id="1287878"/>
    <lineage>
        <taxon>Bacteria</taxon>
        <taxon>Bacillati</taxon>
        <taxon>Actinomycetota</taxon>
        <taxon>Actinomycetes</taxon>
        <taxon>Micromonosporales</taxon>
        <taxon>Micromonosporaceae</taxon>
        <taxon>Actinoplanes</taxon>
    </lineage>
</organism>
<keyword evidence="4" id="KW-0804">Transcription</keyword>
<dbReference type="PANTHER" id="PTHR35807:SF1">
    <property type="entry name" value="TRANSCRIPTIONAL REGULATOR REDD"/>
    <property type="match status" value="1"/>
</dbReference>
<proteinExistence type="inferred from homology"/>
<dbReference type="SMART" id="SM00862">
    <property type="entry name" value="Trans_reg_C"/>
    <property type="match status" value="1"/>
</dbReference>
<evidence type="ECO:0000256" key="5">
    <source>
        <dbReference type="PROSITE-ProRule" id="PRU01091"/>
    </source>
</evidence>
<evidence type="ECO:0000313" key="8">
    <source>
        <dbReference type="EMBL" id="RAK35582.1"/>
    </source>
</evidence>
<dbReference type="InterPro" id="IPR011990">
    <property type="entry name" value="TPR-like_helical_dom_sf"/>
</dbReference>
<dbReference type="Proteomes" id="UP000249341">
    <property type="component" value="Unassembled WGS sequence"/>
</dbReference>
<gene>
    <name evidence="8" type="ORF">B0I29_10955</name>
</gene>
<evidence type="ECO:0000259" key="7">
    <source>
        <dbReference type="PROSITE" id="PS51755"/>
    </source>
</evidence>
<reference evidence="8 9" key="1">
    <citation type="submission" date="2018-06" db="EMBL/GenBank/DDBJ databases">
        <title>Genomic Encyclopedia of Type Strains, Phase III (KMG-III): the genomes of soil and plant-associated and newly described type strains.</title>
        <authorList>
            <person name="Whitman W."/>
        </authorList>
    </citation>
    <scope>NUCLEOTIDE SEQUENCE [LARGE SCALE GENOMIC DNA]</scope>
    <source>
        <strain evidence="8 9">CGMCC 4.7090</strain>
    </source>
</reference>
<dbReference type="InterPro" id="IPR016032">
    <property type="entry name" value="Sig_transdc_resp-reg_C-effctor"/>
</dbReference>
<dbReference type="Gene3D" id="1.10.10.10">
    <property type="entry name" value="Winged helix-like DNA-binding domain superfamily/Winged helix DNA-binding domain"/>
    <property type="match status" value="1"/>
</dbReference>
<evidence type="ECO:0000256" key="2">
    <source>
        <dbReference type="ARBA" id="ARBA00023015"/>
    </source>
</evidence>
<feature type="domain" description="OmpR/PhoB-type" evidence="7">
    <location>
        <begin position="1"/>
        <end position="101"/>
    </location>
</feature>
<accession>A0A327Z9I7</accession>
<dbReference type="PANTHER" id="PTHR35807">
    <property type="entry name" value="TRANSCRIPTIONAL REGULATOR REDD-RELATED"/>
    <property type="match status" value="1"/>
</dbReference>
<name>A0A327Z9I7_9ACTN</name>
<dbReference type="GO" id="GO:0000160">
    <property type="term" value="P:phosphorelay signal transduction system"/>
    <property type="evidence" value="ECO:0007669"/>
    <property type="project" value="InterPro"/>
</dbReference>
<dbReference type="GO" id="GO:0003677">
    <property type="term" value="F:DNA binding"/>
    <property type="evidence" value="ECO:0007669"/>
    <property type="project" value="UniProtKB-UniRule"/>
</dbReference>
<feature type="region of interest" description="Disordered" evidence="6">
    <location>
        <begin position="174"/>
        <end position="264"/>
    </location>
</feature>
<dbReference type="GO" id="GO:0006355">
    <property type="term" value="P:regulation of DNA-templated transcription"/>
    <property type="evidence" value="ECO:0007669"/>
    <property type="project" value="InterPro"/>
</dbReference>
<evidence type="ECO:0000256" key="6">
    <source>
        <dbReference type="SAM" id="MobiDB-lite"/>
    </source>
</evidence>